<dbReference type="InterPro" id="IPR047187">
    <property type="entry name" value="SF1_C_Upf1"/>
</dbReference>
<dbReference type="PROSITE" id="PS50158">
    <property type="entry name" value="ZF_CCHC"/>
    <property type="match status" value="1"/>
</dbReference>
<evidence type="ECO:0000313" key="9">
    <source>
        <dbReference type="EMBL" id="KAE9988766.1"/>
    </source>
</evidence>
<feature type="compositionally biased region" description="Acidic residues" evidence="7">
    <location>
        <begin position="49"/>
        <end position="60"/>
    </location>
</feature>
<dbReference type="CDD" id="cd18808">
    <property type="entry name" value="SF1_C_Upf1"/>
    <property type="match status" value="1"/>
</dbReference>
<dbReference type="InterPro" id="IPR001878">
    <property type="entry name" value="Znf_CCHC"/>
</dbReference>
<organism evidence="9 10">
    <name type="scientific">Venturia inaequalis</name>
    <name type="common">Apple scab fungus</name>
    <dbReference type="NCBI Taxonomy" id="5025"/>
    <lineage>
        <taxon>Eukaryota</taxon>
        <taxon>Fungi</taxon>
        <taxon>Dikarya</taxon>
        <taxon>Ascomycota</taxon>
        <taxon>Pezizomycotina</taxon>
        <taxon>Dothideomycetes</taxon>
        <taxon>Pleosporomycetidae</taxon>
        <taxon>Venturiales</taxon>
        <taxon>Venturiaceae</taxon>
        <taxon>Venturia</taxon>
    </lineage>
</organism>
<dbReference type="GO" id="GO:0003676">
    <property type="term" value="F:nucleic acid binding"/>
    <property type="evidence" value="ECO:0007669"/>
    <property type="project" value="InterPro"/>
</dbReference>
<dbReference type="InterPro" id="IPR050534">
    <property type="entry name" value="Coronavir_polyprotein_1ab"/>
</dbReference>
<dbReference type="GO" id="GO:0008270">
    <property type="term" value="F:zinc ion binding"/>
    <property type="evidence" value="ECO:0007669"/>
    <property type="project" value="UniProtKB-KW"/>
</dbReference>
<feature type="compositionally biased region" description="Low complexity" evidence="7">
    <location>
        <begin position="200"/>
        <end position="212"/>
    </location>
</feature>
<keyword evidence="6" id="KW-0863">Zinc-finger</keyword>
<reference evidence="9 10" key="1">
    <citation type="submission" date="2018-12" db="EMBL/GenBank/DDBJ databases">
        <title>Venturia inaequalis Genome Resource.</title>
        <authorList>
            <person name="Lichtner F.J."/>
        </authorList>
    </citation>
    <scope>NUCLEOTIDE SEQUENCE [LARGE SCALE GENOMIC DNA]</scope>
    <source>
        <strain evidence="9 10">120213</strain>
    </source>
</reference>
<proteinExistence type="inferred from homology"/>
<comment type="caution">
    <text evidence="9">The sequence shown here is derived from an EMBL/GenBank/DDBJ whole genome shotgun (WGS) entry which is preliminary data.</text>
</comment>
<evidence type="ECO:0000256" key="2">
    <source>
        <dbReference type="ARBA" id="ARBA00022741"/>
    </source>
</evidence>
<evidence type="ECO:0000256" key="7">
    <source>
        <dbReference type="SAM" id="MobiDB-lite"/>
    </source>
</evidence>
<dbReference type="Pfam" id="PF00098">
    <property type="entry name" value="zf-CCHC"/>
    <property type="match status" value="1"/>
</dbReference>
<dbReference type="Gene3D" id="3.40.50.300">
    <property type="entry name" value="P-loop containing nucleotide triphosphate hydrolases"/>
    <property type="match status" value="2"/>
</dbReference>
<keyword evidence="3" id="KW-0378">Hydrolase</keyword>
<feature type="region of interest" description="Disordered" evidence="7">
    <location>
        <begin position="183"/>
        <end position="226"/>
    </location>
</feature>
<dbReference type="Pfam" id="PF13087">
    <property type="entry name" value="AAA_12"/>
    <property type="match status" value="1"/>
</dbReference>
<dbReference type="GO" id="GO:0043139">
    <property type="term" value="F:5'-3' DNA helicase activity"/>
    <property type="evidence" value="ECO:0007669"/>
    <property type="project" value="TreeGrafter"/>
</dbReference>
<dbReference type="SUPFAM" id="SSF57756">
    <property type="entry name" value="Retrovirus zinc finger-like domains"/>
    <property type="match status" value="1"/>
</dbReference>
<comment type="similarity">
    <text evidence="1">Belongs to the DNA2/NAM7 helicase family.</text>
</comment>
<dbReference type="InterPro" id="IPR041677">
    <property type="entry name" value="DNA2/NAM7_AAA_11"/>
</dbReference>
<keyword evidence="5" id="KW-0067">ATP-binding</keyword>
<dbReference type="InterPro" id="IPR041679">
    <property type="entry name" value="DNA2/NAM7-like_C"/>
</dbReference>
<feature type="compositionally biased region" description="Acidic residues" evidence="7">
    <location>
        <begin position="186"/>
        <end position="195"/>
    </location>
</feature>
<dbReference type="SUPFAM" id="SSF52540">
    <property type="entry name" value="P-loop containing nucleoside triphosphate hydrolases"/>
    <property type="match status" value="1"/>
</dbReference>
<evidence type="ECO:0000256" key="6">
    <source>
        <dbReference type="PROSITE-ProRule" id="PRU00047"/>
    </source>
</evidence>
<accession>A0A8H3ZE02</accession>
<gene>
    <name evidence="9" type="ORF">EG328_007370</name>
</gene>
<feature type="region of interest" description="Disordered" evidence="7">
    <location>
        <begin position="249"/>
        <end position="278"/>
    </location>
</feature>
<name>A0A8H3ZE02_VENIN</name>
<keyword evidence="2" id="KW-0547">Nucleotide-binding</keyword>
<dbReference type="PANTHER" id="PTHR43788:SF8">
    <property type="entry name" value="DNA-BINDING PROTEIN SMUBP-2"/>
    <property type="match status" value="1"/>
</dbReference>
<evidence type="ECO:0000256" key="1">
    <source>
        <dbReference type="ARBA" id="ARBA00007913"/>
    </source>
</evidence>
<evidence type="ECO:0000256" key="4">
    <source>
        <dbReference type="ARBA" id="ARBA00022806"/>
    </source>
</evidence>
<dbReference type="EMBL" id="WNWS01000004">
    <property type="protein sequence ID" value="KAE9988766.1"/>
    <property type="molecule type" value="Genomic_DNA"/>
</dbReference>
<feature type="domain" description="CCHC-type" evidence="8">
    <location>
        <begin position="238"/>
        <end position="253"/>
    </location>
</feature>
<dbReference type="InterPro" id="IPR036875">
    <property type="entry name" value="Znf_CCHC_sf"/>
</dbReference>
<dbReference type="InterPro" id="IPR027417">
    <property type="entry name" value="P-loop_NTPase"/>
</dbReference>
<dbReference type="Pfam" id="PF13086">
    <property type="entry name" value="AAA_11"/>
    <property type="match status" value="1"/>
</dbReference>
<evidence type="ECO:0000256" key="3">
    <source>
        <dbReference type="ARBA" id="ARBA00022801"/>
    </source>
</evidence>
<dbReference type="GO" id="GO:0005524">
    <property type="term" value="F:ATP binding"/>
    <property type="evidence" value="ECO:0007669"/>
    <property type="project" value="UniProtKB-KW"/>
</dbReference>
<feature type="region of interest" description="Disordered" evidence="7">
    <location>
        <begin position="46"/>
        <end position="78"/>
    </location>
</feature>
<keyword evidence="4" id="KW-0347">Helicase</keyword>
<evidence type="ECO:0000256" key="5">
    <source>
        <dbReference type="ARBA" id="ARBA00022840"/>
    </source>
</evidence>
<keyword evidence="6" id="KW-0479">Metal-binding</keyword>
<sequence>MEADSYDNVGSNQNFPTARKGKPRNAQVLFTPFTFPDDLKAIEPKVALDFDESDDEEDSDTASYHSAAEGDQGRYDTSYEDVARGNGAQELDLTEQGAAARSIDNPNYIAQLMRDMEATNIDDETSSLKARLGALLDVRMPFLREVSEAEREEASHNLVIVLNESNKVFEAQAAQAAADQIKADEEAAAEAEGENTESLAAQQEAANKATNKAAKRKRARESKTLRAGYINHTKKMICQTCQKPNHIAKDCPDKHSKTPKGSHMKKSDPTNAPPTAGLPFSRQERVQMQAVFMVDEDHQTTVELEFVANYFRPGQQDVSDKDKKWTHPKAVLRLTPKNIAVPIEHRASWELEELLALGMSQSEAEAIKNDSFVQCAIITWGTCNEPDALERLGVSIFSNMEYGPFTEQMHSIRDLFHTPVKMHVFYTGEAGPCAFEIAKINRSIQKQRETDPRGKWFKNGQCNPQAGQQIPKADRPTYVLGARLTMDSIEEWVTIFYHQEIARVESVDKSSFVETKARLIELANSDHGGLYQIHLERHPDLNLSDGDILDLDWSTSTGEKTWDVRITDDAIFSSPEDYTGFVRRKSTYNEATGETTWDDIVLPAQSIVKAEDVTTSEAVRKKLLSMRPIVCRVRVKQPKSQHQVQINMIQRLCLYQKAYQREIRLILANDLQADEGIMAPRNYFAPDIDDFGQKIYEAARSMAEDPLDDHQRGAFTQMEAMNGGVLCISGSGGTGKSTILEALAAYHYIVGNLDPEKKRAGHVLLCSPLNAQVNYQAINVHSRLLGCYQQLLDADFQHVKPPVVVRIHAPNTENKLGEQQAYDIRQENLPKLRELPFAPIELEDFREQYPAMMYAIQSWDRTQMEGIDKRLVHPNLSQAIQMLQVAGVRDDQHKKHPIAHDDDARHYDFREYLRKYANGDNLSEQVRSAWTISANLVMKDLMEIADVILVTPVILAAAKIHRFEWRTTLLDEAGKATELQGVAPLIWSRAYTTPSKGQPIFPPHKYGGIPLVAVGDESQPQPARGEDDVPFPNQTPVSLFTRLLAAGVTQYRMYIQHRYTSDIAAFINSWAYSGLLQTDPAVDIHPESVRAKKVHSEIFDRDSSVIMVCSRRAVVEVNEDTKGVSNPIEALQVIYTVMRYLDSGIEPSKIAIGTPYRAQVKVLTELRSKLVEFAMTRKGWQHLAHEIELIDIFTIDGKQGQEAEYVVLSLCISQSLRFLTDDTRFTLACTRARRALVIHCNAHSLDDYNKGRQWGYGNKAVKKGITYLRQAHIDAVYDLDDDAMSEIHDKWFPPTIISNQEDLKRLYLPRPSTIVPFNLMAVSRAPLPQVVVRF</sequence>
<dbReference type="Proteomes" id="UP000447873">
    <property type="component" value="Unassembled WGS sequence"/>
</dbReference>
<evidence type="ECO:0000259" key="8">
    <source>
        <dbReference type="PROSITE" id="PS50158"/>
    </source>
</evidence>
<dbReference type="PANTHER" id="PTHR43788">
    <property type="entry name" value="DNA2/NAM7 HELICASE FAMILY MEMBER"/>
    <property type="match status" value="1"/>
</dbReference>
<dbReference type="GO" id="GO:0016787">
    <property type="term" value="F:hydrolase activity"/>
    <property type="evidence" value="ECO:0007669"/>
    <property type="project" value="UniProtKB-KW"/>
</dbReference>
<keyword evidence="6" id="KW-0862">Zinc</keyword>
<feature type="region of interest" description="Disordered" evidence="7">
    <location>
        <begin position="1"/>
        <end position="23"/>
    </location>
</feature>
<evidence type="ECO:0000313" key="10">
    <source>
        <dbReference type="Proteomes" id="UP000447873"/>
    </source>
</evidence>
<protein>
    <recommendedName>
        <fullName evidence="8">CCHC-type domain-containing protein</fullName>
    </recommendedName>
</protein>